<evidence type="ECO:0000256" key="4">
    <source>
        <dbReference type="SAM" id="MobiDB-lite"/>
    </source>
</evidence>
<feature type="compositionally biased region" description="Basic and acidic residues" evidence="4">
    <location>
        <begin position="1504"/>
        <end position="1523"/>
    </location>
</feature>
<keyword evidence="7" id="KW-1185">Reference proteome</keyword>
<dbReference type="GO" id="GO:0008270">
    <property type="term" value="F:zinc ion binding"/>
    <property type="evidence" value="ECO:0007669"/>
    <property type="project" value="UniProtKB-KW"/>
</dbReference>
<proteinExistence type="predicted"/>
<dbReference type="InterPro" id="IPR001965">
    <property type="entry name" value="Znf_PHD"/>
</dbReference>
<dbReference type="InterPro" id="IPR013083">
    <property type="entry name" value="Znf_RING/FYVE/PHD"/>
</dbReference>
<name>A0A166QPA3_9AGAM</name>
<gene>
    <name evidence="6" type="ORF">FIBSPDRAFT_948660</name>
</gene>
<dbReference type="EMBL" id="KV417509">
    <property type="protein sequence ID" value="KZP27390.1"/>
    <property type="molecule type" value="Genomic_DNA"/>
</dbReference>
<evidence type="ECO:0000256" key="1">
    <source>
        <dbReference type="ARBA" id="ARBA00022723"/>
    </source>
</evidence>
<keyword evidence="2" id="KW-0863">Zinc-finger</keyword>
<evidence type="ECO:0000256" key="3">
    <source>
        <dbReference type="ARBA" id="ARBA00022833"/>
    </source>
</evidence>
<organism evidence="6 7">
    <name type="scientific">Athelia psychrophila</name>
    <dbReference type="NCBI Taxonomy" id="1759441"/>
    <lineage>
        <taxon>Eukaryota</taxon>
        <taxon>Fungi</taxon>
        <taxon>Dikarya</taxon>
        <taxon>Basidiomycota</taxon>
        <taxon>Agaricomycotina</taxon>
        <taxon>Agaricomycetes</taxon>
        <taxon>Agaricomycetidae</taxon>
        <taxon>Atheliales</taxon>
        <taxon>Atheliaceae</taxon>
        <taxon>Athelia</taxon>
    </lineage>
</organism>
<evidence type="ECO:0000313" key="6">
    <source>
        <dbReference type="EMBL" id="KZP27390.1"/>
    </source>
</evidence>
<feature type="region of interest" description="Disordered" evidence="4">
    <location>
        <begin position="72"/>
        <end position="94"/>
    </location>
</feature>
<evidence type="ECO:0000259" key="5">
    <source>
        <dbReference type="SMART" id="SM00249"/>
    </source>
</evidence>
<feature type="compositionally biased region" description="Pro residues" evidence="4">
    <location>
        <begin position="277"/>
        <end position="290"/>
    </location>
</feature>
<dbReference type="InterPro" id="IPR019786">
    <property type="entry name" value="Zinc_finger_PHD-type_CS"/>
</dbReference>
<keyword evidence="3" id="KW-0862">Zinc</keyword>
<dbReference type="Proteomes" id="UP000076532">
    <property type="component" value="Unassembled WGS sequence"/>
</dbReference>
<feature type="region of interest" description="Disordered" evidence="4">
    <location>
        <begin position="277"/>
        <end position="298"/>
    </location>
</feature>
<evidence type="ECO:0000313" key="7">
    <source>
        <dbReference type="Proteomes" id="UP000076532"/>
    </source>
</evidence>
<feature type="compositionally biased region" description="Acidic residues" evidence="4">
    <location>
        <begin position="1524"/>
        <end position="1533"/>
    </location>
</feature>
<dbReference type="InterPro" id="IPR011011">
    <property type="entry name" value="Znf_FYVE_PHD"/>
</dbReference>
<feature type="domain" description="Zinc finger PHD-type" evidence="5">
    <location>
        <begin position="1658"/>
        <end position="1709"/>
    </location>
</feature>
<sequence length="1715" mass="191028">MSSELPKPDSPFTISQDNTILCPDCNNNIKLGRGGLNNFESRHLNSQACKTNQEKNQKQSKKKTEIQQQLGSFFSKRRTPPPSVPTTVHTPAPVYGRTLGGLTVSSVSTTVPHRTPAESPPPRDTEKSPHRRGCLHAWKLLEDLEKAIETIPDTIPEGQDDDLMAKAATDWPEVEDPSEAWEKLDPVLNRLLGYGMTAEKLAKEVRCGSKGIDGVLGLIRHFVMTYDTVTGCLLEQKMANLLEAIHIIAQSYRSSEQTAFPTTHIIHPVDTVIPPHPPIPVPSPLLPPSASPSTPTDPLELETADDEVVYIKTVAANRCQGYRLTFRSDESAHSSYPFMIHDTASVPWDYEHQKGIFALRAHGCQGVASDGGDCIAEGVREGSTYKYYGLGGMVEIARRKEDIIQRLRLRRVNDARKLVGREGALDDAKRILFAVSSRKVPRMNVALETAFTQRMTLHGMLDLINRAAAGTYHPKSYDEEDDAQGMLMLILGGGRVADIAHCAFGSPSASTLRRHDTTPPILASPSQPTVLELEQNIDACFESISDLLPSSGVVHAELMFDELAVEKRPRWDDRTNKILGFCCGCPDSGSLDFNSSVDLDTLFDDLDRGDIDLASEATIGALGMFTPEARLYSARPMLVSGTCKKENADAHLTLIKTTLDAVNNKKDLTHIRVICVGSDGEAKRGKAFVGLTYKSKLSPQSNIYESLAGLPLMDLWVGDDDLTSNKDLKHIVKRLRSALLHESGIWIRGVHLTPQIIQTHLRDDGLSPLHIHSMFNPSDLQDIPLAYNLLEDIWSLPSASSVAKPAYARTREVLRIYGAICYHVTFLYVCVNLSLAEQLEHLSCAAHLTLSVYAESDSKHRMAPTPLYIDIMIMIKNVFFCIAKAKVDTPEAWFFIILLGTNRLETLFGILRTMIGNDANLDVYQLALRLTGSTKVANILAKHPQWDKGPRRLRLPMMSKDMKKIPQGADHISPGNWSPNADLSVKSVTLSTHWKRGRWSIEERFPWTVSVLDTIRSKPNATILAPHETHLFHLPLDYDDEEDDDEAPVYCTTDGGNSEGLTHLEDAAADAEARSSDIQRRFERTVMVGGKAVNKARELAQRFRSRYDRTAASTDRLRQVQQEDRYKMKLDAETYDIENCDGPCLSILDLIASLVYCEVRLFLAFGEVTDIHIQSSSVSRAPLELLPEDTVHISYQIIHLAPANIERDPTEKHDWCSFRALPHHFKAVPGIMVQPVNPATTATGDPHYLFDSGTLRSLASSLYDRLTRSLLLSIPKATTSSDFPYRSSIGEACFVVESDEIECDTLDNTCPRCKPTLVLDLSQPQRVLEHIASHILHDNFIDRDLEPCGLCLRPSLQCQFQLHKKSRSRKGKLSISMDSSTCPNLTKFHYNVAAKSTPSSPCSNVPLRCPLCSVVVWLYNMHVHFKKRHPSSVNIEQYTDMWTLSNFETHEMERIWKEQHKKPKKKARKKTNVPRLRISEAHSSCLTLNNINDFDVIAEEENGHEERAHEELGNDECHDGHGSDDDDDDEREVEPDGEHVEMVRGRDCEKWGVESTEVQSYAEDASEEGGAGSGAREMMSAGDTSEDMSSGGRENDEGQDAHIPFQQTSRSNLTSILTAPTPALAFASILLDGSKAPLVDGPPMRTGRKQKIREWGSECECGERVAEDLRTTKQGVVQCKSKGCETEWYHLVCVELEQAPRSWTCKTCQKGKRCA</sequence>
<dbReference type="Gene3D" id="3.30.40.10">
    <property type="entry name" value="Zinc/RING finger domain, C3HC4 (zinc finger)"/>
    <property type="match status" value="1"/>
</dbReference>
<dbReference type="OrthoDB" id="3173036at2759"/>
<dbReference type="SMART" id="SM00249">
    <property type="entry name" value="PHD"/>
    <property type="match status" value="1"/>
</dbReference>
<keyword evidence="1" id="KW-0479">Metal-binding</keyword>
<dbReference type="PROSITE" id="PS01359">
    <property type="entry name" value="ZF_PHD_1"/>
    <property type="match status" value="1"/>
</dbReference>
<protein>
    <recommendedName>
        <fullName evidence="5">Zinc finger PHD-type domain-containing protein</fullName>
    </recommendedName>
</protein>
<accession>A0A166QPA3</accession>
<feature type="compositionally biased region" description="Basic and acidic residues" evidence="4">
    <location>
        <begin position="1534"/>
        <end position="1552"/>
    </location>
</feature>
<evidence type="ECO:0000256" key="2">
    <source>
        <dbReference type="ARBA" id="ARBA00022771"/>
    </source>
</evidence>
<feature type="compositionally biased region" description="Low complexity" evidence="4">
    <location>
        <begin position="85"/>
        <end position="94"/>
    </location>
</feature>
<reference evidence="6 7" key="1">
    <citation type="journal article" date="2016" name="Mol. Biol. Evol.">
        <title>Comparative Genomics of Early-Diverging Mushroom-Forming Fungi Provides Insights into the Origins of Lignocellulose Decay Capabilities.</title>
        <authorList>
            <person name="Nagy L.G."/>
            <person name="Riley R."/>
            <person name="Tritt A."/>
            <person name="Adam C."/>
            <person name="Daum C."/>
            <person name="Floudas D."/>
            <person name="Sun H."/>
            <person name="Yadav J.S."/>
            <person name="Pangilinan J."/>
            <person name="Larsson K.H."/>
            <person name="Matsuura K."/>
            <person name="Barry K."/>
            <person name="Labutti K."/>
            <person name="Kuo R."/>
            <person name="Ohm R.A."/>
            <person name="Bhattacharya S.S."/>
            <person name="Shirouzu T."/>
            <person name="Yoshinaga Y."/>
            <person name="Martin F.M."/>
            <person name="Grigoriev I.V."/>
            <person name="Hibbett D.S."/>
        </authorList>
    </citation>
    <scope>NUCLEOTIDE SEQUENCE [LARGE SCALE GENOMIC DNA]</scope>
    <source>
        <strain evidence="6 7">CBS 109695</strain>
    </source>
</reference>
<feature type="region of interest" description="Disordered" evidence="4">
    <location>
        <begin position="1504"/>
        <end position="1600"/>
    </location>
</feature>
<dbReference type="SUPFAM" id="SSF57903">
    <property type="entry name" value="FYVE/PHD zinc finger"/>
    <property type="match status" value="1"/>
</dbReference>
<feature type="region of interest" description="Disordered" evidence="4">
    <location>
        <begin position="108"/>
        <end position="131"/>
    </location>
</feature>